<accession>A0A1Q9DVC3</accession>
<evidence type="ECO:0008006" key="4">
    <source>
        <dbReference type="Google" id="ProtNLM"/>
    </source>
</evidence>
<dbReference type="InterPro" id="IPR036188">
    <property type="entry name" value="FAD/NAD-bd_sf"/>
</dbReference>
<gene>
    <name evidence="2" type="ORF">AK812_SmicGene18331</name>
</gene>
<protein>
    <recommendedName>
        <fullName evidence="4">Flavin-containing monooxygenase</fullName>
    </recommendedName>
</protein>
<sequence>MPVPWQEPEIPVVLLPSAPVGGIRSETARTCVAQVFGTSEEIEIPVTISTRTLVVKELISQKTGVHVDDLKIMAKAGSFMRMLKNSDEVRSRVFVKGVESFSRKKQSYQHPHGIIGAGHNGLRQALVFAEHKDTNFVLFDRHNRIGGTSWLDHANKFSKDSANVQTELGTYHLNYSDQCECPKGMSPWPSRDELLKHFEEITQSAAEAQDIHGTWAGQEAGRPGLELSPGLVAACLSRGGLRDTEKENHTHGDDQVKDDTPPTRAHKRREEDPEAKKTRRTSNAVEERLTITEEHPAPPGEPVRRDCGKKDKMVKAMDTWIGKEVLEEARCIICGLLQTTHQTMPYGGRGGQVHPLGGQYQLKVFAEARMYVARFPEEAGDLLKQIKKVRKQIRKTRGRRRQARQTTPSSSGEAAALETGSDAPQGRGTDRGKAQGEEPTAMTRPQHVTKEDVDTVGERREGMNADTPPDWGDSSNDDDVPTYEWPWGDAGRPSDRGDSPSHLAVRPNEPKARGRLQLVPNEHWRGVQLVQVCDAWGLRAHFRLGTDVLRYVVANDGNDQTYRLSLRRDKEESEVMVSSFVIYPGNLTNPRREDYKGEDVFGGPISYGMFDETDYDALTGKRVAIVGFGAFAVENIRTCCEHRVDKIFLVCRRKNLCMPRMVSWWINGSAFPVSSADVLREMEDAYKMVGDDPWGYYAVLCNESRTNVTIFQKARFGIGDIYFLSRYYGKTEVVQGTIKRLSEKSLHLEDGTKLEDVQAVLKLFGFVPEWAVDKFLQLKHLSGIWVNDDYRIGTMSEFPTVNAQRFGGTSLSPGAVGWCNIFYHFWKYPQDFDKMMATGMLPKHFPNLQKDEPGYVLDAKIGSQTLIAISSLCPELAEVTAKYDDSFKRKKQWGTHSLEQIQALAEEDWLRYCQMFKEAGDSRPFPPYPYSKERVQKMVERQDREEYERFVKKGWIQ</sequence>
<organism evidence="2 3">
    <name type="scientific">Symbiodinium microadriaticum</name>
    <name type="common">Dinoflagellate</name>
    <name type="synonym">Zooxanthella microadriatica</name>
    <dbReference type="NCBI Taxonomy" id="2951"/>
    <lineage>
        <taxon>Eukaryota</taxon>
        <taxon>Sar</taxon>
        <taxon>Alveolata</taxon>
        <taxon>Dinophyceae</taxon>
        <taxon>Suessiales</taxon>
        <taxon>Symbiodiniaceae</taxon>
        <taxon>Symbiodinium</taxon>
    </lineage>
</organism>
<evidence type="ECO:0000313" key="2">
    <source>
        <dbReference type="EMBL" id="OLP99127.1"/>
    </source>
</evidence>
<proteinExistence type="predicted"/>
<comment type="caution">
    <text evidence="2">The sequence shown here is derived from an EMBL/GenBank/DDBJ whole genome shotgun (WGS) entry which is preliminary data.</text>
</comment>
<name>A0A1Q9DVC3_SYMMI</name>
<dbReference type="OrthoDB" id="74360at2759"/>
<feature type="region of interest" description="Disordered" evidence="1">
    <location>
        <begin position="243"/>
        <end position="308"/>
    </location>
</feature>
<evidence type="ECO:0000256" key="1">
    <source>
        <dbReference type="SAM" id="MobiDB-lite"/>
    </source>
</evidence>
<keyword evidence="3" id="KW-1185">Reference proteome</keyword>
<dbReference type="Gene3D" id="3.50.50.60">
    <property type="entry name" value="FAD/NAD(P)-binding domain"/>
    <property type="match status" value="2"/>
</dbReference>
<evidence type="ECO:0000313" key="3">
    <source>
        <dbReference type="Proteomes" id="UP000186817"/>
    </source>
</evidence>
<dbReference type="Proteomes" id="UP000186817">
    <property type="component" value="Unassembled WGS sequence"/>
</dbReference>
<feature type="compositionally biased region" description="Basic and acidic residues" evidence="1">
    <location>
        <begin position="285"/>
        <end position="308"/>
    </location>
</feature>
<feature type="compositionally biased region" description="Basic and acidic residues" evidence="1">
    <location>
        <begin position="243"/>
        <end position="261"/>
    </location>
</feature>
<feature type="compositionally biased region" description="Basic residues" evidence="1">
    <location>
        <begin position="392"/>
        <end position="403"/>
    </location>
</feature>
<feature type="region of interest" description="Disordered" evidence="1">
    <location>
        <begin position="392"/>
        <end position="514"/>
    </location>
</feature>
<feature type="compositionally biased region" description="Basic and acidic residues" evidence="1">
    <location>
        <begin position="448"/>
        <end position="463"/>
    </location>
</feature>
<reference evidence="2 3" key="1">
    <citation type="submission" date="2016-02" db="EMBL/GenBank/DDBJ databases">
        <title>Genome analysis of coral dinoflagellate symbionts highlights evolutionary adaptations to a symbiotic lifestyle.</title>
        <authorList>
            <person name="Aranda M."/>
            <person name="Li Y."/>
            <person name="Liew Y.J."/>
            <person name="Baumgarten S."/>
            <person name="Simakov O."/>
            <person name="Wilson M."/>
            <person name="Piel J."/>
            <person name="Ashoor H."/>
            <person name="Bougouffa S."/>
            <person name="Bajic V.B."/>
            <person name="Ryu T."/>
            <person name="Ravasi T."/>
            <person name="Bayer T."/>
            <person name="Micklem G."/>
            <person name="Kim H."/>
            <person name="Bhak J."/>
            <person name="Lajeunesse T.C."/>
            <person name="Voolstra C.R."/>
        </authorList>
    </citation>
    <scope>NUCLEOTIDE SEQUENCE [LARGE SCALE GENOMIC DNA]</scope>
    <source>
        <strain evidence="2 3">CCMP2467</strain>
    </source>
</reference>
<dbReference type="AlphaFoldDB" id="A0A1Q9DVC3"/>
<dbReference type="SUPFAM" id="SSF51905">
    <property type="entry name" value="FAD/NAD(P)-binding domain"/>
    <property type="match status" value="1"/>
</dbReference>
<dbReference type="EMBL" id="LSRX01000373">
    <property type="protein sequence ID" value="OLP99127.1"/>
    <property type="molecule type" value="Genomic_DNA"/>
</dbReference>